<dbReference type="PANTHER" id="PTHR39599">
    <property type="entry name" value="GPI-ANCHORED PROTEIN (EUROFUNG)-RELATED-RELATED"/>
    <property type="match status" value="1"/>
</dbReference>
<name>A0A2S4KYW6_9HYPO</name>
<keyword evidence="4" id="KW-1185">Reference proteome</keyword>
<comment type="caution">
    <text evidence="3">The sequence shown here is derived from an EMBL/GenBank/DDBJ whole genome shotgun (WGS) entry which is preliminary data.</text>
</comment>
<sequence length="235" mass="22715">MAIGLNGVLLLAVAGLSALSRAADSPAPATYAPAATPLLFARAQCPANTFPCPASLGPAFNGVCCQNGQTCALDAKNDPACCPSGAVCTGTAPATPPAGGPTPVVSYVPNPYFSFPYAATTFGNSASCASAVKACSSNYNACVTGLQGSGGYGVTIDVPGGGGTTVGGTARNLGPSATSICSSLSSQACSKLEATKCESFGTGSGASIARPPGSPVLALVAAVALALPMFVAAWP</sequence>
<keyword evidence="1" id="KW-0812">Transmembrane</keyword>
<keyword evidence="2" id="KW-0732">Signal</keyword>
<gene>
    <name evidence="3" type="ORF">TPAR_04391</name>
</gene>
<feature type="signal peptide" evidence="2">
    <location>
        <begin position="1"/>
        <end position="22"/>
    </location>
</feature>
<dbReference type="EMBL" id="PKSG01000447">
    <property type="protein sequence ID" value="POR35388.1"/>
    <property type="molecule type" value="Genomic_DNA"/>
</dbReference>
<keyword evidence="1" id="KW-1133">Transmembrane helix</keyword>
<dbReference type="PANTHER" id="PTHR39599:SF1">
    <property type="entry name" value="GPI-ANCHORED PROTEIN (EUROFUNG)"/>
    <property type="match status" value="1"/>
</dbReference>
<protein>
    <recommendedName>
        <fullName evidence="5">Gpi-anchored protein</fullName>
    </recommendedName>
</protein>
<dbReference type="AlphaFoldDB" id="A0A2S4KYW6"/>
<accession>A0A2S4KYW6</accession>
<organism evidence="3 4">
    <name type="scientific">Tolypocladium paradoxum</name>
    <dbReference type="NCBI Taxonomy" id="94208"/>
    <lineage>
        <taxon>Eukaryota</taxon>
        <taxon>Fungi</taxon>
        <taxon>Dikarya</taxon>
        <taxon>Ascomycota</taxon>
        <taxon>Pezizomycotina</taxon>
        <taxon>Sordariomycetes</taxon>
        <taxon>Hypocreomycetidae</taxon>
        <taxon>Hypocreales</taxon>
        <taxon>Ophiocordycipitaceae</taxon>
        <taxon>Tolypocladium</taxon>
    </lineage>
</organism>
<dbReference type="OrthoDB" id="5410926at2759"/>
<evidence type="ECO:0000256" key="1">
    <source>
        <dbReference type="SAM" id="Phobius"/>
    </source>
</evidence>
<proteinExistence type="predicted"/>
<reference evidence="3 4" key="1">
    <citation type="submission" date="2018-01" db="EMBL/GenBank/DDBJ databases">
        <title>Harnessing the power of phylogenomics to disentangle the directionality and signatures of interkingdom host jumping in the parasitic fungal genus Tolypocladium.</title>
        <authorList>
            <person name="Quandt C.A."/>
            <person name="Patterson W."/>
            <person name="Spatafora J.W."/>
        </authorList>
    </citation>
    <scope>NUCLEOTIDE SEQUENCE [LARGE SCALE GENOMIC DNA]</scope>
    <source>
        <strain evidence="3 4">NRBC 100945</strain>
    </source>
</reference>
<feature type="chain" id="PRO_5015652526" description="Gpi-anchored protein" evidence="2">
    <location>
        <begin position="23"/>
        <end position="235"/>
    </location>
</feature>
<evidence type="ECO:0000313" key="3">
    <source>
        <dbReference type="EMBL" id="POR35388.1"/>
    </source>
</evidence>
<dbReference type="Proteomes" id="UP000237481">
    <property type="component" value="Unassembled WGS sequence"/>
</dbReference>
<feature type="transmembrane region" description="Helical" evidence="1">
    <location>
        <begin position="216"/>
        <end position="234"/>
    </location>
</feature>
<evidence type="ECO:0000256" key="2">
    <source>
        <dbReference type="SAM" id="SignalP"/>
    </source>
</evidence>
<evidence type="ECO:0008006" key="5">
    <source>
        <dbReference type="Google" id="ProtNLM"/>
    </source>
</evidence>
<evidence type="ECO:0000313" key="4">
    <source>
        <dbReference type="Proteomes" id="UP000237481"/>
    </source>
</evidence>
<keyword evidence="1" id="KW-0472">Membrane</keyword>